<accession>A0A6B2KTS7</accession>
<reference evidence="2 3" key="1">
    <citation type="submission" date="2020-02" db="EMBL/GenBank/DDBJ databases">
        <authorList>
            <person name="Yang Z."/>
        </authorList>
    </citation>
    <scope>NUCLEOTIDE SEQUENCE [LARGE SCALE GENOMIC DNA]</scope>
    <source>
        <strain evidence="2 3">HX-7-9</strain>
    </source>
</reference>
<organism evidence="2 3">
    <name type="scientific">Crenobacter caeni</name>
    <dbReference type="NCBI Taxonomy" id="2705474"/>
    <lineage>
        <taxon>Bacteria</taxon>
        <taxon>Pseudomonadati</taxon>
        <taxon>Pseudomonadota</taxon>
        <taxon>Betaproteobacteria</taxon>
        <taxon>Neisseriales</taxon>
        <taxon>Neisseriaceae</taxon>
        <taxon>Crenobacter</taxon>
    </lineage>
</organism>
<evidence type="ECO:0000256" key="1">
    <source>
        <dbReference type="SAM" id="MobiDB-lite"/>
    </source>
</evidence>
<feature type="compositionally biased region" description="Basic residues" evidence="1">
    <location>
        <begin position="80"/>
        <end position="90"/>
    </location>
</feature>
<dbReference type="Pfam" id="PF05930">
    <property type="entry name" value="Phage_AlpA"/>
    <property type="match status" value="1"/>
</dbReference>
<evidence type="ECO:0000313" key="2">
    <source>
        <dbReference type="EMBL" id="NDV13541.1"/>
    </source>
</evidence>
<gene>
    <name evidence="2" type="ORF">GZH52_12180</name>
</gene>
<evidence type="ECO:0000313" key="3">
    <source>
        <dbReference type="Proteomes" id="UP000482578"/>
    </source>
</evidence>
<comment type="caution">
    <text evidence="2">The sequence shown here is derived from an EMBL/GenBank/DDBJ whole genome shotgun (WGS) entry which is preliminary data.</text>
</comment>
<dbReference type="Gene3D" id="1.10.238.160">
    <property type="match status" value="1"/>
</dbReference>
<dbReference type="AlphaFoldDB" id="A0A6B2KTS7"/>
<keyword evidence="3" id="KW-1185">Reference proteome</keyword>
<dbReference type="EMBL" id="JAAGAA010000010">
    <property type="protein sequence ID" value="NDV13541.1"/>
    <property type="molecule type" value="Genomic_DNA"/>
</dbReference>
<protein>
    <submittedName>
        <fullName evidence="2">AlpA family phage regulatory protein</fullName>
    </submittedName>
</protein>
<dbReference type="Proteomes" id="UP000482578">
    <property type="component" value="Unassembled WGS sequence"/>
</dbReference>
<feature type="region of interest" description="Disordered" evidence="1">
    <location>
        <begin position="68"/>
        <end position="111"/>
    </location>
</feature>
<dbReference type="RefSeq" id="WP_163316725.1">
    <property type="nucleotide sequence ID" value="NZ_JAAGAA010000010.1"/>
</dbReference>
<name>A0A6B2KTS7_9NEIS</name>
<dbReference type="InterPro" id="IPR010260">
    <property type="entry name" value="AlpA"/>
</dbReference>
<sequence length="111" mass="12349">MTTPDQPIIWRIREVSQQLGLSESTIYDKINRRSPRHDPSFPRPIQLGASAVGWLAHEVFDWLLARAAERDTPADSPPATRRRQRAKHARAAVTPVQPAKPTPSAKPGAAR</sequence>
<proteinExistence type="predicted"/>
<dbReference type="InterPro" id="IPR052931">
    <property type="entry name" value="Prophage_regulatory_activator"/>
</dbReference>
<dbReference type="PANTHER" id="PTHR36154">
    <property type="entry name" value="DNA-BINDING TRANSCRIPTIONAL ACTIVATOR ALPA"/>
    <property type="match status" value="1"/>
</dbReference>
<dbReference type="PANTHER" id="PTHR36154:SF1">
    <property type="entry name" value="DNA-BINDING TRANSCRIPTIONAL ACTIVATOR ALPA"/>
    <property type="match status" value="1"/>
</dbReference>